<gene>
    <name evidence="1" type="ORF">AGR7A_Lc10245</name>
</gene>
<dbReference type="AlphaFoldDB" id="A0A1S7TT93"/>
<comment type="caution">
    <text evidence="1">The sequence shown here is derived from an EMBL/GenBank/DDBJ whole genome shotgun (WGS) entry which is preliminary data.</text>
</comment>
<reference evidence="1" key="1">
    <citation type="submission" date="2016-01" db="EMBL/GenBank/DDBJ databases">
        <authorList>
            <person name="Regsiter A."/>
            <person name="william w."/>
        </authorList>
    </citation>
    <scope>NUCLEOTIDE SEQUENCE</scope>
    <source>
        <strain evidence="1">NCPPB 1641</strain>
    </source>
</reference>
<dbReference type="Proteomes" id="UP000192140">
    <property type="component" value="Unassembled WGS sequence"/>
</dbReference>
<proteinExistence type="predicted"/>
<dbReference type="EMBL" id="FCNP01000030">
    <property type="protein sequence ID" value="CVI57550.1"/>
    <property type="molecule type" value="Genomic_DNA"/>
</dbReference>
<sequence>MGMRPSAGAFLRWPGAFRMHCSRLSKLEINDFSYSPHRAAREKAYGLPRAARSFLYVAGQIVPFINSCIRDL</sequence>
<evidence type="ECO:0000313" key="2">
    <source>
        <dbReference type="Proteomes" id="UP000192140"/>
    </source>
</evidence>
<name>A0A1S7TT93_9HYPH</name>
<keyword evidence="2" id="KW-1185">Reference proteome</keyword>
<organism evidence="1 2">
    <name type="scientific">Agrobacterium deltaense NCPPB 1641</name>
    <dbReference type="NCBI Taxonomy" id="1183425"/>
    <lineage>
        <taxon>Bacteria</taxon>
        <taxon>Pseudomonadati</taxon>
        <taxon>Pseudomonadota</taxon>
        <taxon>Alphaproteobacteria</taxon>
        <taxon>Hyphomicrobiales</taxon>
        <taxon>Rhizobiaceae</taxon>
        <taxon>Rhizobium/Agrobacterium group</taxon>
        <taxon>Agrobacterium</taxon>
    </lineage>
</organism>
<evidence type="ECO:0000313" key="1">
    <source>
        <dbReference type="EMBL" id="CVI57550.1"/>
    </source>
</evidence>
<accession>A0A1S7TT93</accession>
<protein>
    <submittedName>
        <fullName evidence="1">Uncharacterized protein</fullName>
    </submittedName>
</protein>